<keyword evidence="1" id="KW-0472">Membrane</keyword>
<reference evidence="2" key="1">
    <citation type="submission" date="2020-05" db="EMBL/GenBank/DDBJ databases">
        <title>Phylogenomic resolution of chytrid fungi.</title>
        <authorList>
            <person name="Stajich J.E."/>
            <person name="Amses K."/>
            <person name="Simmons R."/>
            <person name="Seto K."/>
            <person name="Myers J."/>
            <person name="Bonds A."/>
            <person name="Quandt C.A."/>
            <person name="Barry K."/>
            <person name="Liu P."/>
            <person name="Grigoriev I."/>
            <person name="Longcore J.E."/>
            <person name="James T.Y."/>
        </authorList>
    </citation>
    <scope>NUCLEOTIDE SEQUENCE</scope>
    <source>
        <strain evidence="2">JEL0513</strain>
    </source>
</reference>
<sequence length="120" mass="13257">MDQEPIPYEYLKNAQLQLEQFSRKLRLAVLSSQTVVLLWRSVIIKKRSVAKTASIALSPLINPLVIMLIVNSLSYAIAAYPPSANAIQTGFNYCSQNAQINLLTSSRNQLAVPDQIAILA</sequence>
<dbReference type="Proteomes" id="UP001211907">
    <property type="component" value="Unassembled WGS sequence"/>
</dbReference>
<feature type="non-terminal residue" evidence="2">
    <location>
        <position position="120"/>
    </location>
</feature>
<evidence type="ECO:0000313" key="2">
    <source>
        <dbReference type="EMBL" id="KAJ3099993.1"/>
    </source>
</evidence>
<feature type="transmembrane region" description="Helical" evidence="1">
    <location>
        <begin position="55"/>
        <end position="78"/>
    </location>
</feature>
<proteinExistence type="predicted"/>
<name>A0AAD5XDM9_9FUNG</name>
<dbReference type="AlphaFoldDB" id="A0AAD5XDM9"/>
<evidence type="ECO:0000256" key="1">
    <source>
        <dbReference type="SAM" id="Phobius"/>
    </source>
</evidence>
<keyword evidence="3" id="KW-1185">Reference proteome</keyword>
<dbReference type="EMBL" id="JADGJH010002312">
    <property type="protein sequence ID" value="KAJ3099993.1"/>
    <property type="molecule type" value="Genomic_DNA"/>
</dbReference>
<keyword evidence="1" id="KW-1133">Transmembrane helix</keyword>
<evidence type="ECO:0000313" key="3">
    <source>
        <dbReference type="Proteomes" id="UP001211907"/>
    </source>
</evidence>
<organism evidence="2 3">
    <name type="scientific">Physocladia obscura</name>
    <dbReference type="NCBI Taxonomy" id="109957"/>
    <lineage>
        <taxon>Eukaryota</taxon>
        <taxon>Fungi</taxon>
        <taxon>Fungi incertae sedis</taxon>
        <taxon>Chytridiomycota</taxon>
        <taxon>Chytridiomycota incertae sedis</taxon>
        <taxon>Chytridiomycetes</taxon>
        <taxon>Chytridiales</taxon>
        <taxon>Chytriomycetaceae</taxon>
        <taxon>Physocladia</taxon>
    </lineage>
</organism>
<gene>
    <name evidence="2" type="ORF">HK100_004797</name>
</gene>
<comment type="caution">
    <text evidence="2">The sequence shown here is derived from an EMBL/GenBank/DDBJ whole genome shotgun (WGS) entry which is preliminary data.</text>
</comment>
<accession>A0AAD5XDM9</accession>
<keyword evidence="1" id="KW-0812">Transmembrane</keyword>
<protein>
    <submittedName>
        <fullName evidence="2">Uncharacterized protein</fullName>
    </submittedName>
</protein>